<dbReference type="PROSITE" id="PS51143">
    <property type="entry name" value="MT_A70"/>
    <property type="match status" value="1"/>
</dbReference>
<keyword evidence="3" id="KW-1185">Reference proteome</keyword>
<dbReference type="Ensembl" id="ENSEBUT00000012415.1">
    <property type="protein sequence ID" value="ENSEBUP00000011841.1"/>
    <property type="gene ID" value="ENSEBUG00000007546.1"/>
</dbReference>
<name>A0A8C4Q8X6_EPTBU</name>
<dbReference type="GO" id="GO:0005634">
    <property type="term" value="C:nucleus"/>
    <property type="evidence" value="ECO:0007669"/>
    <property type="project" value="TreeGrafter"/>
</dbReference>
<proteinExistence type="inferred from homology"/>
<reference evidence="2" key="1">
    <citation type="submission" date="2025-05" db="UniProtKB">
        <authorList>
            <consortium name="Ensembl"/>
        </authorList>
    </citation>
    <scope>IDENTIFICATION</scope>
</reference>
<dbReference type="Pfam" id="PF05063">
    <property type="entry name" value="MT-A70"/>
    <property type="match status" value="1"/>
</dbReference>
<dbReference type="AlphaFoldDB" id="A0A8C4Q8X6"/>
<dbReference type="GO" id="GO:0140640">
    <property type="term" value="F:catalytic activity, acting on a nucleic acid"/>
    <property type="evidence" value="ECO:0007669"/>
    <property type="project" value="UniProtKB-ARBA"/>
</dbReference>
<evidence type="ECO:0000313" key="2">
    <source>
        <dbReference type="Ensembl" id="ENSEBUP00000011859.1"/>
    </source>
</evidence>
<dbReference type="Proteomes" id="UP000694388">
    <property type="component" value="Unplaced"/>
</dbReference>
<dbReference type="Ensembl" id="ENSEBUT00000012435.1">
    <property type="protein sequence ID" value="ENSEBUP00000011859.1"/>
    <property type="gene ID" value="ENSEBUG00000007546.1"/>
</dbReference>
<dbReference type="InterPro" id="IPR029063">
    <property type="entry name" value="SAM-dependent_MTases_sf"/>
</dbReference>
<evidence type="ECO:0000256" key="1">
    <source>
        <dbReference type="PROSITE-ProRule" id="PRU00489"/>
    </source>
</evidence>
<protein>
    <recommendedName>
        <fullName evidence="4">Methyltransferase-like protein 4</fullName>
    </recommendedName>
</protein>
<dbReference type="PANTHER" id="PTHR12829">
    <property type="entry name" value="N6-ADENOSINE-METHYLTRANSFERASE"/>
    <property type="match status" value="1"/>
</dbReference>
<evidence type="ECO:0008006" key="4">
    <source>
        <dbReference type="Google" id="ProtNLM"/>
    </source>
</evidence>
<dbReference type="InterPro" id="IPR007757">
    <property type="entry name" value="MT-A70-like"/>
</dbReference>
<comment type="similarity">
    <text evidence="1">Belongs to the MT-A70-like family.</text>
</comment>
<dbReference type="GeneTree" id="ENSGT00390000016237"/>
<accession>A0A8C4Q8X6</accession>
<evidence type="ECO:0000313" key="3">
    <source>
        <dbReference type="Proteomes" id="UP000694388"/>
    </source>
</evidence>
<dbReference type="Ensembl" id="ENSEBUT00000012363.1">
    <property type="protein sequence ID" value="ENSEBUP00000011787.1"/>
    <property type="gene ID" value="ENSEBUG00000007546.1"/>
</dbReference>
<dbReference type="GO" id="GO:0008757">
    <property type="term" value="F:S-adenosylmethionine-dependent methyltransferase activity"/>
    <property type="evidence" value="ECO:0007669"/>
    <property type="project" value="UniProtKB-ARBA"/>
</dbReference>
<sequence length="599" mass="67214">MTLEVESACGWVLDHGASINQSFSGEYIIRPEIFSVSRPRFSSAASHIEARDEHLPKKRKVGARNCGQIDAMQHHNSVRVFVLEGTHDLMTKARKKGLFGHAGALAIKRENQCNFTNGQLLKKDEPNAQNVQSPVGACTSKWKHNQSQANVACRPISSTICSKETTEPLRSKMGTDTQALCPSDTHTRAISDDHLSTLELNKDQTNITQSDCPCGEADFEDSTRRDVLIKEGSSDQTREEGHLLKDCCIPDCEDLSGVDMPEKDITIPLYERITISDSVRLMEQTETFEKKQNLEKKSPLPLLFPCLLETGLVELCELWREAEALGASVQHSSPFQLGDGLKEETLLPNMVMGREVRNEKDHACLLLLLGRRYLIPPHSAFFLSDILGVSHLLQCGMFDQIVIDPPWENKSVKRSRRYSWLDASSLLALPISRLAYPGALVAVWLTNRARLRRFTLNHLLPAWNIRPLAFWLWVKVTTEGEFISPLDSPHKRPYEQLVIGRRVDSGSDNCVWSKESQLEVPVEKLLLSTPSAVHSHKPPLFDVLARYASKTSTQNPTRPRSLELFARSLTPGCLSWGNEAIKLQDIEFFTGPENCSLQC</sequence>
<dbReference type="PANTHER" id="PTHR12829:SF4">
    <property type="entry name" value="N(6)-ADENINE-SPECIFIC METHYLTRANSFERASE METTL4"/>
    <property type="match status" value="1"/>
</dbReference>
<organism evidence="2 3">
    <name type="scientific">Eptatretus burgeri</name>
    <name type="common">Inshore hagfish</name>
    <dbReference type="NCBI Taxonomy" id="7764"/>
    <lineage>
        <taxon>Eukaryota</taxon>
        <taxon>Metazoa</taxon>
        <taxon>Chordata</taxon>
        <taxon>Craniata</taxon>
        <taxon>Vertebrata</taxon>
        <taxon>Cyclostomata</taxon>
        <taxon>Myxini</taxon>
        <taxon>Myxiniformes</taxon>
        <taxon>Myxinidae</taxon>
        <taxon>Eptatretinae</taxon>
        <taxon>Eptatretus</taxon>
    </lineage>
</organism>
<dbReference type="Ensembl" id="ENSEBUT00000012457.1">
    <property type="protein sequence ID" value="ENSEBUP00000011881.1"/>
    <property type="gene ID" value="ENSEBUG00000007546.1"/>
</dbReference>
<dbReference type="Ensembl" id="ENSEBUT00000012385.1">
    <property type="protein sequence ID" value="ENSEBUP00000011808.1"/>
    <property type="gene ID" value="ENSEBUG00000007546.1"/>
</dbReference>
<dbReference type="SUPFAM" id="SSF53335">
    <property type="entry name" value="S-adenosyl-L-methionine-dependent methyltransferases"/>
    <property type="match status" value="1"/>
</dbReference>